<sequence length="118" mass="13211">MIRYYEGIGLIQAASRTEAGYRIYTDTDVRTLRFIRRARDFGLPMARIKLLIGLWQGKKPSRAVKQIALEHVSELSGKIVELTAMRDALRELADACDGDNRPECPILRDLEGAGGHAL</sequence>
<proteinExistence type="predicted"/>
<organism evidence="5 6">
    <name type="scientific">Acidocella aquatica</name>
    <dbReference type="NCBI Taxonomy" id="1922313"/>
    <lineage>
        <taxon>Bacteria</taxon>
        <taxon>Pseudomonadati</taxon>
        <taxon>Pseudomonadota</taxon>
        <taxon>Alphaproteobacteria</taxon>
        <taxon>Acetobacterales</taxon>
        <taxon>Acidocellaceae</taxon>
        <taxon>Acidocella</taxon>
    </lineage>
</organism>
<evidence type="ECO:0000313" key="5">
    <source>
        <dbReference type="EMBL" id="GLR65384.1"/>
    </source>
</evidence>
<reference evidence="6" key="1">
    <citation type="journal article" date="2019" name="Int. J. Syst. Evol. Microbiol.">
        <title>The Global Catalogue of Microorganisms (GCM) 10K type strain sequencing project: providing services to taxonomists for standard genome sequencing and annotation.</title>
        <authorList>
            <consortium name="The Broad Institute Genomics Platform"/>
            <consortium name="The Broad Institute Genome Sequencing Center for Infectious Disease"/>
            <person name="Wu L."/>
            <person name="Ma J."/>
        </authorList>
    </citation>
    <scope>NUCLEOTIDE SEQUENCE [LARGE SCALE GENOMIC DNA]</scope>
    <source>
        <strain evidence="6">NBRC 112502</strain>
    </source>
</reference>
<dbReference type="InterPro" id="IPR047057">
    <property type="entry name" value="MerR_fam"/>
</dbReference>
<protein>
    <recommendedName>
        <fullName evidence="4">HTH merR-type domain-containing protein</fullName>
    </recommendedName>
</protein>
<feature type="domain" description="HTH merR-type" evidence="4">
    <location>
        <begin position="1"/>
        <end position="54"/>
    </location>
</feature>
<dbReference type="SMART" id="SM00422">
    <property type="entry name" value="HTH_MERR"/>
    <property type="match status" value="1"/>
</dbReference>
<keyword evidence="1" id="KW-0805">Transcription regulation</keyword>
<keyword evidence="3" id="KW-0804">Transcription</keyword>
<keyword evidence="6" id="KW-1185">Reference proteome</keyword>
<dbReference type="PANTHER" id="PTHR30204">
    <property type="entry name" value="REDOX-CYCLING DRUG-SENSING TRANSCRIPTIONAL ACTIVATOR SOXR"/>
    <property type="match status" value="1"/>
</dbReference>
<dbReference type="PANTHER" id="PTHR30204:SF94">
    <property type="entry name" value="HEAVY METAL-DEPENDENT TRANSCRIPTIONAL REGULATOR HI_0293-RELATED"/>
    <property type="match status" value="1"/>
</dbReference>
<evidence type="ECO:0000313" key="6">
    <source>
        <dbReference type="Proteomes" id="UP001156641"/>
    </source>
</evidence>
<dbReference type="PROSITE" id="PS50937">
    <property type="entry name" value="HTH_MERR_2"/>
    <property type="match status" value="1"/>
</dbReference>
<evidence type="ECO:0000256" key="1">
    <source>
        <dbReference type="ARBA" id="ARBA00023015"/>
    </source>
</evidence>
<accession>A0ABQ6A5H9</accession>
<gene>
    <name evidence="5" type="ORF">GCM10010909_00620</name>
</gene>
<dbReference type="Gene3D" id="1.10.1660.10">
    <property type="match status" value="1"/>
</dbReference>
<dbReference type="InterPro" id="IPR009061">
    <property type="entry name" value="DNA-bd_dom_put_sf"/>
</dbReference>
<evidence type="ECO:0000256" key="3">
    <source>
        <dbReference type="ARBA" id="ARBA00023163"/>
    </source>
</evidence>
<keyword evidence="2" id="KW-0238">DNA-binding</keyword>
<dbReference type="InterPro" id="IPR015358">
    <property type="entry name" value="Tscrpt_reg_MerR_DNA-bd"/>
</dbReference>
<evidence type="ECO:0000259" key="4">
    <source>
        <dbReference type="PROSITE" id="PS50937"/>
    </source>
</evidence>
<evidence type="ECO:0000256" key="2">
    <source>
        <dbReference type="ARBA" id="ARBA00023125"/>
    </source>
</evidence>
<name>A0ABQ6A5H9_9PROT</name>
<dbReference type="InterPro" id="IPR000551">
    <property type="entry name" value="MerR-type_HTH_dom"/>
</dbReference>
<comment type="caution">
    <text evidence="5">The sequence shown here is derived from an EMBL/GenBank/DDBJ whole genome shotgun (WGS) entry which is preliminary data.</text>
</comment>
<dbReference type="Pfam" id="PF09278">
    <property type="entry name" value="MerR-DNA-bind"/>
    <property type="match status" value="1"/>
</dbReference>
<dbReference type="Proteomes" id="UP001156641">
    <property type="component" value="Unassembled WGS sequence"/>
</dbReference>
<dbReference type="Pfam" id="PF00376">
    <property type="entry name" value="MerR"/>
    <property type="match status" value="1"/>
</dbReference>
<dbReference type="EMBL" id="BSOS01000003">
    <property type="protein sequence ID" value="GLR65384.1"/>
    <property type="molecule type" value="Genomic_DNA"/>
</dbReference>
<dbReference type="SUPFAM" id="SSF46955">
    <property type="entry name" value="Putative DNA-binding domain"/>
    <property type="match status" value="1"/>
</dbReference>